<evidence type="ECO:0000313" key="1">
    <source>
        <dbReference type="EMBL" id="KAG2582929.1"/>
    </source>
</evidence>
<organism evidence="1 2">
    <name type="scientific">Panicum virgatum</name>
    <name type="common">Blackwell switchgrass</name>
    <dbReference type="NCBI Taxonomy" id="38727"/>
    <lineage>
        <taxon>Eukaryota</taxon>
        <taxon>Viridiplantae</taxon>
        <taxon>Streptophyta</taxon>
        <taxon>Embryophyta</taxon>
        <taxon>Tracheophyta</taxon>
        <taxon>Spermatophyta</taxon>
        <taxon>Magnoliopsida</taxon>
        <taxon>Liliopsida</taxon>
        <taxon>Poales</taxon>
        <taxon>Poaceae</taxon>
        <taxon>PACMAD clade</taxon>
        <taxon>Panicoideae</taxon>
        <taxon>Panicodae</taxon>
        <taxon>Paniceae</taxon>
        <taxon>Panicinae</taxon>
        <taxon>Panicum</taxon>
        <taxon>Panicum sect. Hiantes</taxon>
    </lineage>
</organism>
<evidence type="ECO:0000313" key="2">
    <source>
        <dbReference type="Proteomes" id="UP000823388"/>
    </source>
</evidence>
<proteinExistence type="predicted"/>
<dbReference type="Proteomes" id="UP000823388">
    <property type="component" value="Chromosome 6K"/>
</dbReference>
<dbReference type="AlphaFoldDB" id="A0A8T0RDQ7"/>
<gene>
    <name evidence="1" type="ORF">PVAP13_6KG142200</name>
</gene>
<comment type="caution">
    <text evidence="1">The sequence shown here is derived from an EMBL/GenBank/DDBJ whole genome shotgun (WGS) entry which is preliminary data.</text>
</comment>
<protein>
    <submittedName>
        <fullName evidence="1">Uncharacterized protein</fullName>
    </submittedName>
</protein>
<sequence length="51" mass="5753">MSGINISLILEVDQVELMKNRPQQDKSKLTGLAFGPSYQLKDSWPKYPDTA</sequence>
<accession>A0A8T0RDQ7</accession>
<reference evidence="1" key="1">
    <citation type="submission" date="2020-05" db="EMBL/GenBank/DDBJ databases">
        <title>WGS assembly of Panicum virgatum.</title>
        <authorList>
            <person name="Lovell J.T."/>
            <person name="Jenkins J."/>
            <person name="Shu S."/>
            <person name="Juenger T.E."/>
            <person name="Schmutz J."/>
        </authorList>
    </citation>
    <scope>NUCLEOTIDE SEQUENCE</scope>
    <source>
        <strain evidence="1">AP13</strain>
    </source>
</reference>
<keyword evidence="2" id="KW-1185">Reference proteome</keyword>
<name>A0A8T0RDQ7_PANVG</name>
<dbReference type="EMBL" id="CM029047">
    <property type="protein sequence ID" value="KAG2582929.1"/>
    <property type="molecule type" value="Genomic_DNA"/>
</dbReference>